<dbReference type="InterPro" id="IPR050986">
    <property type="entry name" value="GutQ/KpsF_isomerases"/>
</dbReference>
<dbReference type="InterPro" id="IPR004800">
    <property type="entry name" value="KdsD/KpsF-type"/>
</dbReference>
<protein>
    <submittedName>
        <fullName evidence="11">Arabinose 5-phosphate isomerase</fullName>
        <ecNumber evidence="11">5.3.1.13</ecNumber>
    </submittedName>
</protein>
<dbReference type="STRING" id="442562.Rumeso_01677"/>
<dbReference type="GO" id="GO:0046872">
    <property type="term" value="F:metal ion binding"/>
    <property type="evidence" value="ECO:0007669"/>
    <property type="project" value="UniProtKB-KW"/>
</dbReference>
<dbReference type="GO" id="GO:0019146">
    <property type="term" value="F:arabinose-5-phosphate isomerase activity"/>
    <property type="evidence" value="ECO:0007669"/>
    <property type="project" value="UniProtKB-EC"/>
</dbReference>
<dbReference type="InterPro" id="IPR046348">
    <property type="entry name" value="SIS_dom_sf"/>
</dbReference>
<dbReference type="PANTHER" id="PTHR42745">
    <property type="match status" value="1"/>
</dbReference>
<dbReference type="GO" id="GO:1901135">
    <property type="term" value="P:carbohydrate derivative metabolic process"/>
    <property type="evidence" value="ECO:0007669"/>
    <property type="project" value="InterPro"/>
</dbReference>
<dbReference type="PROSITE" id="PS51371">
    <property type="entry name" value="CBS"/>
    <property type="match status" value="2"/>
</dbReference>
<keyword evidence="3 7" id="KW-0129">CBS domain</keyword>
<feature type="site" description="Catalytically relevant" evidence="6">
    <location>
        <position position="133"/>
    </location>
</feature>
<keyword evidence="12" id="KW-1185">Reference proteome</keyword>
<feature type="region of interest" description="Disordered" evidence="8">
    <location>
        <begin position="1"/>
        <end position="30"/>
    </location>
</feature>
<comment type="caution">
    <text evidence="11">The sequence shown here is derived from an EMBL/GenBank/DDBJ whole genome shotgun (WGS) entry which is preliminary data.</text>
</comment>
<evidence type="ECO:0000256" key="7">
    <source>
        <dbReference type="PROSITE-ProRule" id="PRU00703"/>
    </source>
</evidence>
<dbReference type="Pfam" id="PF00571">
    <property type="entry name" value="CBS"/>
    <property type="match status" value="2"/>
</dbReference>
<keyword evidence="5" id="KW-0862">Zinc</keyword>
<dbReference type="PROSITE" id="PS51464">
    <property type="entry name" value="SIS"/>
    <property type="match status" value="1"/>
</dbReference>
<feature type="site" description="Catalytically relevant" evidence="6">
    <location>
        <position position="81"/>
    </location>
</feature>
<gene>
    <name evidence="11" type="ORF">Rumeso_01677</name>
</gene>
<feature type="binding site" evidence="5">
    <location>
        <position position="104"/>
    </location>
    <ligand>
        <name>Zn(2+)</name>
        <dbReference type="ChEBI" id="CHEBI:29105"/>
    </ligand>
</feature>
<dbReference type="Pfam" id="PF01380">
    <property type="entry name" value="SIS"/>
    <property type="match status" value="1"/>
</dbReference>
<evidence type="ECO:0000256" key="5">
    <source>
        <dbReference type="PIRSR" id="PIRSR004692-2"/>
    </source>
</evidence>
<dbReference type="CDD" id="cd05014">
    <property type="entry name" value="SIS_Kpsf"/>
    <property type="match status" value="1"/>
</dbReference>
<dbReference type="Proteomes" id="UP000019666">
    <property type="component" value="Unassembled WGS sequence"/>
</dbReference>
<evidence type="ECO:0000256" key="8">
    <source>
        <dbReference type="SAM" id="MobiDB-lite"/>
    </source>
</evidence>
<evidence type="ECO:0000256" key="1">
    <source>
        <dbReference type="ARBA" id="ARBA00008165"/>
    </source>
</evidence>
<dbReference type="PATRIC" id="fig|442562.3.peg.1660"/>
<dbReference type="NCBIfam" id="TIGR00393">
    <property type="entry name" value="kpsF"/>
    <property type="match status" value="1"/>
</dbReference>
<organism evidence="11 12">
    <name type="scientific">Rubellimicrobium mesophilum DSM 19309</name>
    <dbReference type="NCBI Taxonomy" id="442562"/>
    <lineage>
        <taxon>Bacteria</taxon>
        <taxon>Pseudomonadati</taxon>
        <taxon>Pseudomonadota</taxon>
        <taxon>Alphaproteobacteria</taxon>
        <taxon>Rhodobacterales</taxon>
        <taxon>Roseobacteraceae</taxon>
        <taxon>Rubellimicrobium</taxon>
    </lineage>
</organism>
<feature type="domain" description="CBS" evidence="9">
    <location>
        <begin position="289"/>
        <end position="346"/>
    </location>
</feature>
<dbReference type="RefSeq" id="WP_082483285.1">
    <property type="nucleotide sequence ID" value="NZ_KK088521.1"/>
</dbReference>
<keyword evidence="11" id="KW-0413">Isomerase</keyword>
<dbReference type="InterPro" id="IPR046342">
    <property type="entry name" value="CBS_dom_sf"/>
</dbReference>
<evidence type="ECO:0000256" key="6">
    <source>
        <dbReference type="PIRSR" id="PIRSR004692-3"/>
    </source>
</evidence>
<proteinExistence type="inferred from homology"/>
<evidence type="ECO:0000259" key="9">
    <source>
        <dbReference type="PROSITE" id="PS51371"/>
    </source>
</evidence>
<dbReference type="SUPFAM" id="SSF53697">
    <property type="entry name" value="SIS domain"/>
    <property type="match status" value="1"/>
</dbReference>
<dbReference type="GO" id="GO:0005975">
    <property type="term" value="P:carbohydrate metabolic process"/>
    <property type="evidence" value="ECO:0007669"/>
    <property type="project" value="InterPro"/>
</dbReference>
<dbReference type="SMART" id="SM00116">
    <property type="entry name" value="CBS"/>
    <property type="match status" value="2"/>
</dbReference>
<dbReference type="EMBL" id="AOSK01000041">
    <property type="protein sequence ID" value="EYD76719.1"/>
    <property type="molecule type" value="Genomic_DNA"/>
</dbReference>
<dbReference type="FunFam" id="3.40.50.10490:FF:000011">
    <property type="entry name" value="Arabinose 5-phosphate isomerase"/>
    <property type="match status" value="1"/>
</dbReference>
<comment type="similarity">
    <text evidence="1 4">Belongs to the SIS family. GutQ/KpsF subfamily.</text>
</comment>
<evidence type="ECO:0000313" key="12">
    <source>
        <dbReference type="Proteomes" id="UP000019666"/>
    </source>
</evidence>
<dbReference type="PIRSF" id="PIRSF004692">
    <property type="entry name" value="KdsD_KpsF"/>
    <property type="match status" value="1"/>
</dbReference>
<feature type="domain" description="SIS" evidence="10">
    <location>
        <begin position="63"/>
        <end position="206"/>
    </location>
</feature>
<name>A0A017HSI6_9RHOB</name>
<keyword evidence="5" id="KW-0479">Metal-binding</keyword>
<evidence type="ECO:0000313" key="11">
    <source>
        <dbReference type="EMBL" id="EYD76719.1"/>
    </source>
</evidence>
<feature type="site" description="Catalytically relevant" evidence="6">
    <location>
        <position position="174"/>
    </location>
</feature>
<dbReference type="EC" id="5.3.1.13" evidence="11"/>
<feature type="site" description="Catalytically relevant" evidence="6">
    <location>
        <position position="215"/>
    </location>
</feature>
<dbReference type="PANTHER" id="PTHR42745:SF1">
    <property type="entry name" value="ARABINOSE 5-PHOSPHATE ISOMERASE KDSD"/>
    <property type="match status" value="1"/>
</dbReference>
<dbReference type="InterPro" id="IPR000644">
    <property type="entry name" value="CBS_dom"/>
</dbReference>
<evidence type="ECO:0000256" key="3">
    <source>
        <dbReference type="ARBA" id="ARBA00023122"/>
    </source>
</evidence>
<dbReference type="GO" id="GO:0097367">
    <property type="term" value="F:carbohydrate derivative binding"/>
    <property type="evidence" value="ECO:0007669"/>
    <property type="project" value="InterPro"/>
</dbReference>
<accession>A0A017HSI6</accession>
<evidence type="ECO:0000256" key="2">
    <source>
        <dbReference type="ARBA" id="ARBA00022737"/>
    </source>
</evidence>
<evidence type="ECO:0000256" key="4">
    <source>
        <dbReference type="PIRNR" id="PIRNR004692"/>
    </source>
</evidence>
<feature type="domain" description="CBS" evidence="9">
    <location>
        <begin position="231"/>
        <end position="288"/>
    </location>
</feature>
<dbReference type="Gene3D" id="3.10.580.10">
    <property type="entry name" value="CBS-domain"/>
    <property type="match status" value="1"/>
</dbReference>
<reference evidence="11 12" key="1">
    <citation type="submission" date="2013-02" db="EMBL/GenBank/DDBJ databases">
        <authorList>
            <person name="Fiebig A."/>
            <person name="Goeker M."/>
            <person name="Klenk H.-P.P."/>
        </authorList>
    </citation>
    <scope>NUCLEOTIDE SEQUENCE [LARGE SCALE GENOMIC DNA]</scope>
    <source>
        <strain evidence="11 12">DSM 19309</strain>
    </source>
</reference>
<dbReference type="CDD" id="cd04604">
    <property type="entry name" value="CBS_pair_SIS_assoc"/>
    <property type="match status" value="1"/>
</dbReference>
<dbReference type="SUPFAM" id="SSF54631">
    <property type="entry name" value="CBS-domain pair"/>
    <property type="match status" value="1"/>
</dbReference>
<sequence>MSASARALGHVVTEPGDRSEGEAPGFALSDGASTVDTARRVLRTESEALRLLADDLPEDFDRVVELLLRTQGRVIVSGMGKSGHVSRKIAATLSSTGTPSHFVHPAEASHGDLGAVSEGDACILVSNSGETAELSDLIAHTRRLGIPLVGVGSRRESTLMNAADLRLVLPPAPEACPMGLAPTTSTTMTLALGDALAVALMERRGFMPENFHSFHPGGRLGARLAKVGQIMRGPGSLPLVGPDTPMTETILVMTNKGLGVAGVVAEGRLVGIVTDGDLRRNMEGLMGKLTREVATWSPLTAPPGMLAAEAVALMNQRKVNVLFVVNEDSVPVGVLHIHDGLQAGVA</sequence>
<dbReference type="Gene3D" id="3.40.50.10490">
    <property type="entry name" value="Glucose-6-phosphate isomerase like protein, domain 1"/>
    <property type="match status" value="1"/>
</dbReference>
<dbReference type="HOGENOM" id="CLU_040681_13_1_5"/>
<dbReference type="OrthoDB" id="9762536at2"/>
<keyword evidence="2" id="KW-0677">Repeat</keyword>
<dbReference type="InterPro" id="IPR001347">
    <property type="entry name" value="SIS_dom"/>
</dbReference>
<dbReference type="AlphaFoldDB" id="A0A017HSI6"/>
<dbReference type="InterPro" id="IPR035474">
    <property type="entry name" value="SIS_Kpsf"/>
</dbReference>
<evidence type="ECO:0000259" key="10">
    <source>
        <dbReference type="PROSITE" id="PS51464"/>
    </source>
</evidence>